<dbReference type="Pfam" id="PF02423">
    <property type="entry name" value="OCD_Mu_crystall"/>
    <property type="match status" value="1"/>
</dbReference>
<dbReference type="GO" id="GO:0019752">
    <property type="term" value="P:carboxylic acid metabolic process"/>
    <property type="evidence" value="ECO:0007669"/>
    <property type="project" value="UniProtKB-ARBA"/>
</dbReference>
<dbReference type="Gene3D" id="3.30.1780.10">
    <property type="entry name" value="ornithine cyclodeaminase, domain 1"/>
    <property type="match status" value="1"/>
</dbReference>
<dbReference type="InterPro" id="IPR036291">
    <property type="entry name" value="NAD(P)-bd_dom_sf"/>
</dbReference>
<protein>
    <submittedName>
        <fullName evidence="2">Ornithine cyclodeaminase family protein</fullName>
    </submittedName>
</protein>
<dbReference type="Proteomes" id="UP000273022">
    <property type="component" value="Unassembled WGS sequence"/>
</dbReference>
<dbReference type="EMBL" id="QYYH01000049">
    <property type="protein sequence ID" value="RJY16357.1"/>
    <property type="molecule type" value="Genomic_DNA"/>
</dbReference>
<sequence>MIIIPAEVVHNSLTFADLIQTLQLTFSKPFSMPQRKVYELDENSSSHDAFAVLPSWNDETIAVKAFTYLPDNPKQSADLKSIYAQIMIFDRSTGLPQAVVDGTSATYWRTAAVSALACDYLARSDASTLLICGTGNLAAYMALAHASVRNIKEIKVWGRSSNKIQHVVDEILQKRPDIIVSESQSLEDDVPWADIISCATRSPVPLFSSSLVTEGTHVDLVGNHVKTCREVDTQLVVRSEVYVDAKVNTFSEAGELLMPVKEGAFNLDEVKGELSQLCKGDVYGRDNDKDITLFKSVGTALADLACAQLVYQKTL</sequence>
<comment type="similarity">
    <text evidence="1">Belongs to the ornithine cyclodeaminase/mu-crystallin family.</text>
</comment>
<dbReference type="GO" id="GO:0005737">
    <property type="term" value="C:cytoplasm"/>
    <property type="evidence" value="ECO:0007669"/>
    <property type="project" value="TreeGrafter"/>
</dbReference>
<dbReference type="Gene3D" id="3.40.50.720">
    <property type="entry name" value="NAD(P)-binding Rossmann-like Domain"/>
    <property type="match status" value="1"/>
</dbReference>
<gene>
    <name evidence="2" type="ORF">D5R81_09420</name>
</gene>
<dbReference type="PANTHER" id="PTHR13812:SF19">
    <property type="entry name" value="KETIMINE REDUCTASE MU-CRYSTALLIN"/>
    <property type="match status" value="1"/>
</dbReference>
<dbReference type="NCBIfam" id="NF004793">
    <property type="entry name" value="PRK06141.1"/>
    <property type="match status" value="1"/>
</dbReference>
<keyword evidence="3" id="KW-1185">Reference proteome</keyword>
<reference evidence="2 3" key="1">
    <citation type="submission" date="2018-09" db="EMBL/GenBank/DDBJ databases">
        <title>Phylogeny of the Shewanellaceae, and recommendation for two new genera, Pseudoshewanella and Parashewanella.</title>
        <authorList>
            <person name="Wang G."/>
        </authorList>
    </citation>
    <scope>NUCLEOTIDE SEQUENCE [LARGE SCALE GENOMIC DNA]</scope>
    <source>
        <strain evidence="2 3">KCTC 22492</strain>
    </source>
</reference>
<comment type="caution">
    <text evidence="2">The sequence shown here is derived from an EMBL/GenBank/DDBJ whole genome shotgun (WGS) entry which is preliminary data.</text>
</comment>
<dbReference type="InterPro" id="IPR003462">
    <property type="entry name" value="ODC_Mu_crystall"/>
</dbReference>
<dbReference type="AlphaFoldDB" id="A0A3A6TQD4"/>
<dbReference type="SUPFAM" id="SSF51735">
    <property type="entry name" value="NAD(P)-binding Rossmann-fold domains"/>
    <property type="match status" value="1"/>
</dbReference>
<dbReference type="GO" id="GO:0016491">
    <property type="term" value="F:oxidoreductase activity"/>
    <property type="evidence" value="ECO:0007669"/>
    <property type="project" value="UniProtKB-ARBA"/>
</dbReference>
<evidence type="ECO:0000313" key="2">
    <source>
        <dbReference type="EMBL" id="RJY16357.1"/>
    </source>
</evidence>
<accession>A0A3A6TQD4</accession>
<dbReference type="FunFam" id="3.40.50.720:FF:000311">
    <property type="entry name" value="Ornithine cyclodeaminase"/>
    <property type="match status" value="1"/>
</dbReference>
<dbReference type="PANTHER" id="PTHR13812">
    <property type="entry name" value="KETIMINE REDUCTASE MU-CRYSTALLIN"/>
    <property type="match status" value="1"/>
</dbReference>
<evidence type="ECO:0000313" key="3">
    <source>
        <dbReference type="Proteomes" id="UP000273022"/>
    </source>
</evidence>
<dbReference type="OrthoDB" id="9809203at2"/>
<dbReference type="PIRSF" id="PIRSF001439">
    <property type="entry name" value="CryM"/>
    <property type="match status" value="1"/>
</dbReference>
<dbReference type="InterPro" id="IPR023401">
    <property type="entry name" value="ODC_N"/>
</dbReference>
<name>A0A3A6TQD4_9GAMM</name>
<evidence type="ECO:0000256" key="1">
    <source>
        <dbReference type="ARBA" id="ARBA00008903"/>
    </source>
</evidence>
<proteinExistence type="inferred from homology"/>
<organism evidence="2 3">
    <name type="scientific">Parashewanella spongiae</name>
    <dbReference type="NCBI Taxonomy" id="342950"/>
    <lineage>
        <taxon>Bacteria</taxon>
        <taxon>Pseudomonadati</taxon>
        <taxon>Pseudomonadota</taxon>
        <taxon>Gammaproteobacteria</taxon>
        <taxon>Alteromonadales</taxon>
        <taxon>Shewanellaceae</taxon>
        <taxon>Parashewanella</taxon>
    </lineage>
</organism>
<dbReference type="RefSeq" id="WP_121853391.1">
    <property type="nucleotide sequence ID" value="NZ_CP037952.1"/>
</dbReference>